<feature type="compositionally biased region" description="Low complexity" evidence="2">
    <location>
        <begin position="63"/>
        <end position="72"/>
    </location>
</feature>
<comment type="caution">
    <text evidence="3">The sequence shown here is derived from an EMBL/GenBank/DDBJ whole genome shotgun (WGS) entry which is preliminary data.</text>
</comment>
<feature type="region of interest" description="Disordered" evidence="2">
    <location>
        <begin position="511"/>
        <end position="530"/>
    </location>
</feature>
<feature type="coiled-coil region" evidence="1">
    <location>
        <begin position="333"/>
        <end position="360"/>
    </location>
</feature>
<accession>A0A4R2J7P6</accession>
<evidence type="ECO:0000256" key="1">
    <source>
        <dbReference type="SAM" id="Coils"/>
    </source>
</evidence>
<dbReference type="InterPro" id="IPR007139">
    <property type="entry name" value="DUF349"/>
</dbReference>
<dbReference type="RefSeq" id="WP_341770985.1">
    <property type="nucleotide sequence ID" value="NZ_SLWS01000012.1"/>
</dbReference>
<dbReference type="Proteomes" id="UP000295680">
    <property type="component" value="Unassembled WGS sequence"/>
</dbReference>
<sequence length="547" mass="60075">MRAEQVADATDSTLPGPGDGAPVGGAGTQFEEEPAMTDREATPSTPEDLLAGSSVDTEDPHAESSVSTEEQVTEVVVAAEGDTTANGAVAETTAATEAIEAAAQPVDEQTEPPAAEPVDEQTEAPAAEPAFDLLKPPAPVPVASTDPSRWGRVDAEGMVFVTTAAGERAVGSWQAGEPEEGLSHYARRFDDIRTEVELLEARIVSGAGDPKQSLTSAKHIKESLVDAAVVGDLAALRARVEYVLAHAKQAIEAAKQAREAARAGSVARKQELAEEAEKIAAESTQWKHAGDRLRTILDEWKTIRGVDRKTDEQLWRRFSKARDTFNRRRGSHFADLDRQRSTAKARKQELVDEAEQLAESDDWGVTAGRYKQLMTEWKAAGRAPKDSDDALWQRFRAAQDKFFARRSSAFNERDAEFTDNAKAKEDLLAEAEKINTSDLDSARAQLHRIQERWEAIGKVPRERVRDLEGKLRAIEDRVRQAADQQWRRTDPEAQARAAQFRERVEEFESKAAKARAAGDNRRAEQAEAQAAQWREWLAAAEQAVATR</sequence>
<dbReference type="EMBL" id="SLWS01000012">
    <property type="protein sequence ID" value="TCO52636.1"/>
    <property type="molecule type" value="Genomic_DNA"/>
</dbReference>
<feature type="compositionally biased region" description="Gly residues" evidence="2">
    <location>
        <begin position="17"/>
        <end position="27"/>
    </location>
</feature>
<name>A0A4R2J7P6_9PSEU</name>
<evidence type="ECO:0000313" key="3">
    <source>
        <dbReference type="EMBL" id="TCO52636.1"/>
    </source>
</evidence>
<keyword evidence="1" id="KW-0175">Coiled coil</keyword>
<reference evidence="3 4" key="1">
    <citation type="submission" date="2019-03" db="EMBL/GenBank/DDBJ databases">
        <title>Genomic Encyclopedia of Type Strains, Phase IV (KMG-IV): sequencing the most valuable type-strain genomes for metagenomic binning, comparative biology and taxonomic classification.</title>
        <authorList>
            <person name="Goeker M."/>
        </authorList>
    </citation>
    <scope>NUCLEOTIDE SEQUENCE [LARGE SCALE GENOMIC DNA]</scope>
    <source>
        <strain evidence="3 4">DSM 45934</strain>
    </source>
</reference>
<feature type="region of interest" description="Disordered" evidence="2">
    <location>
        <begin position="102"/>
        <end position="149"/>
    </location>
</feature>
<proteinExistence type="predicted"/>
<keyword evidence="4" id="KW-1185">Reference proteome</keyword>
<dbReference type="AlphaFoldDB" id="A0A4R2J7P6"/>
<evidence type="ECO:0000313" key="4">
    <source>
        <dbReference type="Proteomes" id="UP000295680"/>
    </source>
</evidence>
<feature type="region of interest" description="Disordered" evidence="2">
    <location>
        <begin position="1"/>
        <end position="72"/>
    </location>
</feature>
<dbReference type="Pfam" id="PF03993">
    <property type="entry name" value="DUF349"/>
    <property type="match status" value="3"/>
</dbReference>
<feature type="region of interest" description="Disordered" evidence="2">
    <location>
        <begin position="481"/>
        <end position="501"/>
    </location>
</feature>
<organism evidence="3 4">
    <name type="scientific">Actinocrispum wychmicini</name>
    <dbReference type="NCBI Taxonomy" id="1213861"/>
    <lineage>
        <taxon>Bacteria</taxon>
        <taxon>Bacillati</taxon>
        <taxon>Actinomycetota</taxon>
        <taxon>Actinomycetes</taxon>
        <taxon>Pseudonocardiales</taxon>
        <taxon>Pseudonocardiaceae</taxon>
        <taxon>Actinocrispum</taxon>
    </lineage>
</organism>
<protein>
    <submittedName>
        <fullName evidence="3">Uncharacterized protein DUF349</fullName>
    </submittedName>
</protein>
<feature type="compositionally biased region" description="Basic and acidic residues" evidence="2">
    <location>
        <begin position="511"/>
        <end position="525"/>
    </location>
</feature>
<evidence type="ECO:0000256" key="2">
    <source>
        <dbReference type="SAM" id="MobiDB-lite"/>
    </source>
</evidence>
<gene>
    <name evidence="3" type="ORF">EV192_112368</name>
</gene>